<gene>
    <name evidence="2" type="ORF">SAMN05661053_0776</name>
</gene>
<protein>
    <recommendedName>
        <fullName evidence="4">Lipoprotein</fullName>
    </recommendedName>
</protein>
<dbReference type="Proteomes" id="UP000255423">
    <property type="component" value="Unassembled WGS sequence"/>
</dbReference>
<dbReference type="AlphaFoldDB" id="A0A380RX20"/>
<accession>A0A380RX20</accession>
<organism evidence="2 3">
    <name type="scientific">Fibrobacter succinogenes</name>
    <name type="common">Bacteroides succinogenes</name>
    <dbReference type="NCBI Taxonomy" id="833"/>
    <lineage>
        <taxon>Bacteria</taxon>
        <taxon>Pseudomonadati</taxon>
        <taxon>Fibrobacterota</taxon>
        <taxon>Fibrobacteria</taxon>
        <taxon>Fibrobacterales</taxon>
        <taxon>Fibrobacteraceae</taxon>
        <taxon>Fibrobacter</taxon>
    </lineage>
</organism>
<reference evidence="2 3" key="1">
    <citation type="submission" date="2017-08" db="EMBL/GenBank/DDBJ databases">
        <authorList>
            <person name="de Groot N.N."/>
        </authorList>
    </citation>
    <scope>NUCLEOTIDE SEQUENCE [LARGE SCALE GENOMIC DNA]</scope>
    <source>
        <strain evidence="2 3">HM2</strain>
    </source>
</reference>
<sequence>MNKLFFYFFCLILFSHGVCAAESDFRKAMKQEQETIELYRALMTKALAEDRIDDLKSIVKEAESFQKNARAYPVFYDMEKMLLSYFVKDYEFLSNVDSVKDFVKHGHYYDPFRDLLYAKLKALINSGKLKETLKDVENESDRAFIYLFLRGCFESKETMTPLVEKYKFQVTKRKQLTYLVRRFWFRKEFDLEHFLAASVGGGLVVSFGSLSDKVNLGGAMDVAVDYMSDKHFYEGFLLINGSGVVNPDSLQFFDIGLIFNYGYRFFKKKYLNLYGYGSVGLGFDGLNASEEEKKNGDLDLPSQVYPSLGAGLIADVFFTEVKKNGDGSLHGIRFRAGVKNVWAHNALKASGARLFVSIAWIVHQHWEAPAKFDYSFRENWTE</sequence>
<name>A0A380RX20_FIBSU</name>
<feature type="signal peptide" evidence="1">
    <location>
        <begin position="1"/>
        <end position="20"/>
    </location>
</feature>
<keyword evidence="1" id="KW-0732">Signal</keyword>
<evidence type="ECO:0000256" key="1">
    <source>
        <dbReference type="SAM" id="SignalP"/>
    </source>
</evidence>
<dbReference type="RefSeq" id="WP_109572143.1">
    <property type="nucleotide sequence ID" value="NZ_UHJL01000001.1"/>
</dbReference>
<dbReference type="EMBL" id="UHJL01000001">
    <property type="protein sequence ID" value="SUQ19537.1"/>
    <property type="molecule type" value="Genomic_DNA"/>
</dbReference>
<evidence type="ECO:0000313" key="3">
    <source>
        <dbReference type="Proteomes" id="UP000255423"/>
    </source>
</evidence>
<feature type="chain" id="PRO_5016871838" description="Lipoprotein" evidence="1">
    <location>
        <begin position="21"/>
        <end position="382"/>
    </location>
</feature>
<proteinExistence type="predicted"/>
<evidence type="ECO:0008006" key="4">
    <source>
        <dbReference type="Google" id="ProtNLM"/>
    </source>
</evidence>
<evidence type="ECO:0000313" key="2">
    <source>
        <dbReference type="EMBL" id="SUQ19537.1"/>
    </source>
</evidence>